<evidence type="ECO:0000313" key="2">
    <source>
        <dbReference type="Proteomes" id="UP001162992"/>
    </source>
</evidence>
<dbReference type="Proteomes" id="UP001162992">
    <property type="component" value="Chromosome 3"/>
</dbReference>
<gene>
    <name evidence="1" type="ORF">O6H91_03G035300</name>
</gene>
<proteinExistence type="predicted"/>
<sequence length="123" mass="11698">MDWLPGSMKGVLVTATSCGAALLGGAKVATAALSYSGFTSVGPAAGSYAAAWMSSIASASGGAVPAGSVFATIQSLAMTQAAGVLGATTLIGGGLLGGGVLGGALYFAGQKLCETDMISKICT</sequence>
<keyword evidence="2" id="KW-1185">Reference proteome</keyword>
<dbReference type="EMBL" id="CM055094">
    <property type="protein sequence ID" value="KAJ7561604.1"/>
    <property type="molecule type" value="Genomic_DNA"/>
</dbReference>
<comment type="caution">
    <text evidence="1">The sequence shown here is derived from an EMBL/GenBank/DDBJ whole genome shotgun (WGS) entry which is preliminary data.</text>
</comment>
<evidence type="ECO:0000313" key="1">
    <source>
        <dbReference type="EMBL" id="KAJ7561604.1"/>
    </source>
</evidence>
<protein>
    <submittedName>
        <fullName evidence="1">Uncharacterized protein</fullName>
    </submittedName>
</protein>
<reference evidence="2" key="1">
    <citation type="journal article" date="2024" name="Proc. Natl. Acad. Sci. U.S.A.">
        <title>Extraordinary preservation of gene collinearity over three hundred million years revealed in homosporous lycophytes.</title>
        <authorList>
            <person name="Li C."/>
            <person name="Wickell D."/>
            <person name="Kuo L.Y."/>
            <person name="Chen X."/>
            <person name="Nie B."/>
            <person name="Liao X."/>
            <person name="Peng D."/>
            <person name="Ji J."/>
            <person name="Jenkins J."/>
            <person name="Williams M."/>
            <person name="Shu S."/>
            <person name="Plott C."/>
            <person name="Barry K."/>
            <person name="Rajasekar S."/>
            <person name="Grimwood J."/>
            <person name="Han X."/>
            <person name="Sun S."/>
            <person name="Hou Z."/>
            <person name="He W."/>
            <person name="Dai G."/>
            <person name="Sun C."/>
            <person name="Schmutz J."/>
            <person name="Leebens-Mack J.H."/>
            <person name="Li F.W."/>
            <person name="Wang L."/>
        </authorList>
    </citation>
    <scope>NUCLEOTIDE SEQUENCE [LARGE SCALE GENOMIC DNA]</scope>
    <source>
        <strain evidence="2">cv. PW_Plant_1</strain>
    </source>
</reference>
<name>A0ACC2E567_DIPCM</name>
<organism evidence="1 2">
    <name type="scientific">Diphasiastrum complanatum</name>
    <name type="common">Issler's clubmoss</name>
    <name type="synonym">Lycopodium complanatum</name>
    <dbReference type="NCBI Taxonomy" id="34168"/>
    <lineage>
        <taxon>Eukaryota</taxon>
        <taxon>Viridiplantae</taxon>
        <taxon>Streptophyta</taxon>
        <taxon>Embryophyta</taxon>
        <taxon>Tracheophyta</taxon>
        <taxon>Lycopodiopsida</taxon>
        <taxon>Lycopodiales</taxon>
        <taxon>Lycopodiaceae</taxon>
        <taxon>Lycopodioideae</taxon>
        <taxon>Diphasiastrum</taxon>
    </lineage>
</organism>
<accession>A0ACC2E567</accession>